<gene>
    <name evidence="2" type="ORF">ZIOFF_022924</name>
</gene>
<evidence type="ECO:0000256" key="1">
    <source>
        <dbReference type="SAM" id="MobiDB-lite"/>
    </source>
</evidence>
<dbReference type="AlphaFoldDB" id="A0A8J5HMX7"/>
<dbReference type="Proteomes" id="UP000734854">
    <property type="component" value="Unassembled WGS sequence"/>
</dbReference>
<keyword evidence="3" id="KW-1185">Reference proteome</keyword>
<feature type="region of interest" description="Disordered" evidence="1">
    <location>
        <begin position="30"/>
        <end position="71"/>
    </location>
</feature>
<protein>
    <submittedName>
        <fullName evidence="2">Uncharacterized protein</fullName>
    </submittedName>
</protein>
<feature type="compositionally biased region" description="Polar residues" evidence="1">
    <location>
        <begin position="61"/>
        <end position="71"/>
    </location>
</feature>
<sequence>MPPMWSRRSWLLTDAIKNRIFDVGWPANQQPTMPDHLQNKSMDNPLLGRAPAALPEHLDDSMSSDLVLQSA</sequence>
<comment type="caution">
    <text evidence="2">The sequence shown here is derived from an EMBL/GenBank/DDBJ whole genome shotgun (WGS) entry which is preliminary data.</text>
</comment>
<proteinExistence type="predicted"/>
<dbReference type="EMBL" id="JACMSC010000006">
    <property type="protein sequence ID" value="KAG6519430.1"/>
    <property type="molecule type" value="Genomic_DNA"/>
</dbReference>
<reference evidence="2 3" key="1">
    <citation type="submission" date="2020-08" db="EMBL/GenBank/DDBJ databases">
        <title>Plant Genome Project.</title>
        <authorList>
            <person name="Zhang R.-G."/>
        </authorList>
    </citation>
    <scope>NUCLEOTIDE SEQUENCE [LARGE SCALE GENOMIC DNA]</scope>
    <source>
        <tissue evidence="2">Rhizome</tissue>
    </source>
</reference>
<organism evidence="2 3">
    <name type="scientific">Zingiber officinale</name>
    <name type="common">Ginger</name>
    <name type="synonym">Amomum zingiber</name>
    <dbReference type="NCBI Taxonomy" id="94328"/>
    <lineage>
        <taxon>Eukaryota</taxon>
        <taxon>Viridiplantae</taxon>
        <taxon>Streptophyta</taxon>
        <taxon>Embryophyta</taxon>
        <taxon>Tracheophyta</taxon>
        <taxon>Spermatophyta</taxon>
        <taxon>Magnoliopsida</taxon>
        <taxon>Liliopsida</taxon>
        <taxon>Zingiberales</taxon>
        <taxon>Zingiberaceae</taxon>
        <taxon>Zingiber</taxon>
    </lineage>
</organism>
<evidence type="ECO:0000313" key="3">
    <source>
        <dbReference type="Proteomes" id="UP000734854"/>
    </source>
</evidence>
<accession>A0A8J5HMX7</accession>
<name>A0A8J5HMX7_ZINOF</name>
<evidence type="ECO:0000313" key="2">
    <source>
        <dbReference type="EMBL" id="KAG6519430.1"/>
    </source>
</evidence>